<dbReference type="SMART" id="SM00825">
    <property type="entry name" value="PKS_KS"/>
    <property type="match status" value="1"/>
</dbReference>
<dbReference type="OrthoDB" id="9808669at2"/>
<comment type="caution">
    <text evidence="6">The sequence shown here is derived from an EMBL/GenBank/DDBJ whole genome shotgun (WGS) entry which is preliminary data.</text>
</comment>
<comment type="similarity">
    <text evidence="1 3">Belongs to the thiolase-like superfamily. Beta-ketoacyl-ACP synthases family.</text>
</comment>
<dbReference type="Gene3D" id="3.40.47.10">
    <property type="match status" value="1"/>
</dbReference>
<dbReference type="Proteomes" id="UP000236178">
    <property type="component" value="Unassembled WGS sequence"/>
</dbReference>
<dbReference type="Pfam" id="PF02801">
    <property type="entry name" value="Ketoacyl-synt_C"/>
    <property type="match status" value="1"/>
</dbReference>
<evidence type="ECO:0000313" key="7">
    <source>
        <dbReference type="Proteomes" id="UP000236178"/>
    </source>
</evidence>
<evidence type="ECO:0000256" key="2">
    <source>
        <dbReference type="ARBA" id="ARBA00022679"/>
    </source>
</evidence>
<name>A0A2I0SYC8_9ACTN</name>
<dbReference type="AlphaFoldDB" id="A0A2I0SYC8"/>
<evidence type="ECO:0000256" key="1">
    <source>
        <dbReference type="ARBA" id="ARBA00008467"/>
    </source>
</evidence>
<dbReference type="EMBL" id="PJOS01000001">
    <property type="protein sequence ID" value="PKT74939.1"/>
    <property type="molecule type" value="Genomic_DNA"/>
</dbReference>
<dbReference type="PROSITE" id="PS52004">
    <property type="entry name" value="KS3_2"/>
    <property type="match status" value="1"/>
</dbReference>
<evidence type="ECO:0000313" key="6">
    <source>
        <dbReference type="EMBL" id="PKT74939.1"/>
    </source>
</evidence>
<dbReference type="PANTHER" id="PTHR11712">
    <property type="entry name" value="POLYKETIDE SYNTHASE-RELATED"/>
    <property type="match status" value="1"/>
</dbReference>
<dbReference type="Pfam" id="PF00109">
    <property type="entry name" value="ketoacyl-synt"/>
    <property type="match status" value="1"/>
</dbReference>
<organism evidence="6 7">
    <name type="scientific">Streptomyces populi</name>
    <dbReference type="NCBI Taxonomy" id="2058924"/>
    <lineage>
        <taxon>Bacteria</taxon>
        <taxon>Bacillati</taxon>
        <taxon>Actinomycetota</taxon>
        <taxon>Actinomycetes</taxon>
        <taxon>Kitasatosporales</taxon>
        <taxon>Streptomycetaceae</taxon>
        <taxon>Streptomyces</taxon>
    </lineage>
</organism>
<evidence type="ECO:0000256" key="4">
    <source>
        <dbReference type="SAM" id="MobiDB-lite"/>
    </source>
</evidence>
<gene>
    <name evidence="6" type="ORF">CW362_00660</name>
</gene>
<evidence type="ECO:0000259" key="5">
    <source>
        <dbReference type="PROSITE" id="PS52004"/>
    </source>
</evidence>
<dbReference type="PANTHER" id="PTHR11712:SF336">
    <property type="entry name" value="3-OXOACYL-[ACYL-CARRIER-PROTEIN] SYNTHASE, MITOCHONDRIAL"/>
    <property type="match status" value="1"/>
</dbReference>
<evidence type="ECO:0000256" key="3">
    <source>
        <dbReference type="RuleBase" id="RU003694"/>
    </source>
</evidence>
<accession>A0A2I0SYC8</accession>
<dbReference type="GO" id="GO:0004315">
    <property type="term" value="F:3-oxoacyl-[acyl-carrier-protein] synthase activity"/>
    <property type="evidence" value="ECO:0007669"/>
    <property type="project" value="TreeGrafter"/>
</dbReference>
<dbReference type="SUPFAM" id="SSF53901">
    <property type="entry name" value="Thiolase-like"/>
    <property type="match status" value="2"/>
</dbReference>
<reference evidence="6 7" key="1">
    <citation type="submission" date="2017-12" db="EMBL/GenBank/DDBJ databases">
        <title>Streptomyces populusis sp. nov., a novel endophytic actinobacterium isolated from stems of Populus adenopoda Maxim.</title>
        <authorList>
            <person name="Wang Z."/>
        </authorList>
    </citation>
    <scope>NUCLEOTIDE SEQUENCE [LARGE SCALE GENOMIC DNA]</scope>
    <source>
        <strain evidence="6 7">A249</strain>
    </source>
</reference>
<dbReference type="InterPro" id="IPR014031">
    <property type="entry name" value="Ketoacyl_synth_C"/>
</dbReference>
<keyword evidence="7" id="KW-1185">Reference proteome</keyword>
<dbReference type="InterPro" id="IPR020841">
    <property type="entry name" value="PKS_Beta-ketoAc_synthase_dom"/>
</dbReference>
<dbReference type="InterPro" id="IPR016039">
    <property type="entry name" value="Thiolase-like"/>
</dbReference>
<sequence length="463" mass="48620">MGRSAGGGRRGDRRAEGTPGQERGVHHRRVPPDAARARPWRECGRRMPCHVRQARQCDRNEEEFVMSRGPESVFVTGLGAISPAGAGKERLWDDLCTTTARFEELKPIYPGMKPGILSGRVPESARVRAQELTGHRPSYGTARSASLFAEYAALEALGDAGFTPGHPALRNAVVCVGSSDGQADALEDVVAGRCDPADSGGYSSYSISDDVARAVGSVGPTFTVHNTCASANVALSCALEMLQAGVADTAVVGGVDPYSEKNLIGFNTLQAIGPHACRPFAKDRRYVTPSEGAGFLVLQTERSLTGARSPYAELLASAVNNDASHPTAPDPEGVASCHRMALAQAGLEESDIDVIFAHGTGSRANDSIEGAIFQERYPQAAITAIKGTVGHLMGAAGAVGAVASCMALERRLVPPTNIGHEDVELDINLVTGAPRSLPGLRHVQNNAFGFGGNNAISIFRSIT</sequence>
<proteinExistence type="inferred from homology"/>
<feature type="domain" description="Ketosynthase family 3 (KS3)" evidence="5">
    <location>
        <begin position="70"/>
        <end position="461"/>
    </location>
</feature>
<protein>
    <recommendedName>
        <fullName evidence="5">Ketosynthase family 3 (KS3) domain-containing protein</fullName>
    </recommendedName>
</protein>
<keyword evidence="2 3" id="KW-0808">Transferase</keyword>
<dbReference type="InterPro" id="IPR000794">
    <property type="entry name" value="Beta-ketoacyl_synthase"/>
</dbReference>
<dbReference type="GO" id="GO:0006633">
    <property type="term" value="P:fatty acid biosynthetic process"/>
    <property type="evidence" value="ECO:0007669"/>
    <property type="project" value="TreeGrafter"/>
</dbReference>
<feature type="region of interest" description="Disordered" evidence="4">
    <location>
        <begin position="1"/>
        <end position="39"/>
    </location>
</feature>
<dbReference type="InterPro" id="IPR014030">
    <property type="entry name" value="Ketoacyl_synth_N"/>
</dbReference>